<reference evidence="8 9" key="1">
    <citation type="submission" date="2020-03" db="EMBL/GenBank/DDBJ databases">
        <title>Genomic Encyclopedia of Type Strains, Phase IV (KMG-IV): sequencing the most valuable type-strain genomes for metagenomic binning, comparative biology and taxonomic classification.</title>
        <authorList>
            <person name="Goeker M."/>
        </authorList>
    </citation>
    <scope>NUCLEOTIDE SEQUENCE [LARGE SCALE GENOMIC DNA]</scope>
    <source>
        <strain evidence="8 9">DSM 105096</strain>
    </source>
</reference>
<dbReference type="PANTHER" id="PTHR30026:SF20">
    <property type="entry name" value="OUTER MEMBRANE PROTEIN TOLC"/>
    <property type="match status" value="1"/>
</dbReference>
<evidence type="ECO:0000256" key="2">
    <source>
        <dbReference type="ARBA" id="ARBA00007613"/>
    </source>
</evidence>
<keyword evidence="5" id="KW-0812">Transmembrane</keyword>
<evidence type="ECO:0000256" key="3">
    <source>
        <dbReference type="ARBA" id="ARBA00022448"/>
    </source>
</evidence>
<evidence type="ECO:0000256" key="1">
    <source>
        <dbReference type="ARBA" id="ARBA00004442"/>
    </source>
</evidence>
<dbReference type="SUPFAM" id="SSF56954">
    <property type="entry name" value="Outer membrane efflux proteins (OEP)"/>
    <property type="match status" value="1"/>
</dbReference>
<evidence type="ECO:0000256" key="6">
    <source>
        <dbReference type="ARBA" id="ARBA00023136"/>
    </source>
</evidence>
<comment type="subcellular location">
    <subcellularLocation>
        <location evidence="1">Cell outer membrane</location>
    </subcellularLocation>
</comment>
<protein>
    <submittedName>
        <fullName evidence="8">Outer membrane protein TolC</fullName>
    </submittedName>
</protein>
<evidence type="ECO:0000313" key="9">
    <source>
        <dbReference type="Proteomes" id="UP000770785"/>
    </source>
</evidence>
<keyword evidence="9" id="KW-1185">Reference proteome</keyword>
<keyword evidence="6" id="KW-0472">Membrane</keyword>
<dbReference type="InterPro" id="IPR051906">
    <property type="entry name" value="TolC-like"/>
</dbReference>
<organism evidence="8 9">
    <name type="scientific">Neolewinella antarctica</name>
    <dbReference type="NCBI Taxonomy" id="442734"/>
    <lineage>
        <taxon>Bacteria</taxon>
        <taxon>Pseudomonadati</taxon>
        <taxon>Bacteroidota</taxon>
        <taxon>Saprospiria</taxon>
        <taxon>Saprospirales</taxon>
        <taxon>Lewinellaceae</taxon>
        <taxon>Neolewinella</taxon>
    </lineage>
</organism>
<dbReference type="InterPro" id="IPR003423">
    <property type="entry name" value="OMP_efflux"/>
</dbReference>
<sequence>MSTSAILPNIPRTRVRALLLCVLATTGLSAQRSLSLSDAIQEGLANNYQIRLSRADLAVAENNDSYSLTDKYPTISLGVTPQVSYRDNVNPASIVAQSTVVTYGVGPAANLNWTLFNGGRVEIAKDQLATVRELSEGQLQVQVENSVAQIIQAYYNTVVQQEQIDVRQRVLNLSRDQVEYQNVRRDFGRAGTFDELQAKDAYLTDSTQLVLQQLNYEVATQNLLQVLGSDNINEPLTLTTELKFDDDRFDETALVQRLEANNSQLRTLATNRALAGIQTELIQTEYKPTVALVTGLGYDFSVATGTQTFDFNDDRPSREVKLPGFKAPARTLSGNIGFGVNYLLYDGKNRKVREQSARLEELTSKLEYDATNQQLRTQLLNAVARHNNQTQLVNITQDLIANAERNITIAEERFRGGTINSFDYRIIQVNLVNAEFQLLNALLNLKNTETEVLRLTGQVVQ</sequence>
<comment type="similarity">
    <text evidence="2">Belongs to the outer membrane factor (OMF) (TC 1.B.17) family.</text>
</comment>
<comment type="caution">
    <text evidence="8">The sequence shown here is derived from an EMBL/GenBank/DDBJ whole genome shotgun (WGS) entry which is preliminary data.</text>
</comment>
<evidence type="ECO:0000256" key="5">
    <source>
        <dbReference type="ARBA" id="ARBA00022692"/>
    </source>
</evidence>
<name>A0ABX0X7T8_9BACT</name>
<accession>A0ABX0X7T8</accession>
<keyword evidence="4" id="KW-1134">Transmembrane beta strand</keyword>
<dbReference type="EMBL" id="JAATJH010000001">
    <property type="protein sequence ID" value="NJC25049.1"/>
    <property type="molecule type" value="Genomic_DNA"/>
</dbReference>
<dbReference type="Proteomes" id="UP000770785">
    <property type="component" value="Unassembled WGS sequence"/>
</dbReference>
<keyword evidence="7" id="KW-0998">Cell outer membrane</keyword>
<dbReference type="RefSeq" id="WP_168035824.1">
    <property type="nucleotide sequence ID" value="NZ_JAATJH010000001.1"/>
</dbReference>
<gene>
    <name evidence="8" type="ORF">GGR27_000530</name>
</gene>
<evidence type="ECO:0000256" key="4">
    <source>
        <dbReference type="ARBA" id="ARBA00022452"/>
    </source>
</evidence>
<keyword evidence="3" id="KW-0813">Transport</keyword>
<dbReference type="Gene3D" id="1.20.1600.10">
    <property type="entry name" value="Outer membrane efflux proteins (OEP)"/>
    <property type="match status" value="1"/>
</dbReference>
<dbReference type="Pfam" id="PF02321">
    <property type="entry name" value="OEP"/>
    <property type="match status" value="2"/>
</dbReference>
<dbReference type="PANTHER" id="PTHR30026">
    <property type="entry name" value="OUTER MEMBRANE PROTEIN TOLC"/>
    <property type="match status" value="1"/>
</dbReference>
<evidence type="ECO:0000313" key="8">
    <source>
        <dbReference type="EMBL" id="NJC25049.1"/>
    </source>
</evidence>
<proteinExistence type="inferred from homology"/>
<evidence type="ECO:0000256" key="7">
    <source>
        <dbReference type="ARBA" id="ARBA00023237"/>
    </source>
</evidence>